<keyword evidence="3" id="KW-1185">Reference proteome</keyword>
<sequence length="251" mass="28303">MVIPDELNLTIKLSGKEPDWKFSASTDQVTVQLTWTKAKEQEASSSKPKPALKKSKPPSTRRRDAKRYDQWMANKTAVVPATQIQQTTITQTEARDSACHRLVFYTSTNDRGKRSRIDFDEGFDIDDPDLLRTPPHTSPVINADSKEAIQTAMLAARPDTPYQQHQRSRSKMKAKRQTDTGDRLRKMLVHVGKNLETSNMELCDQFIGPAVNGQVIVTMCNTLPEGQIVKLTSVNDEPTFFHLTEVEVYGV</sequence>
<dbReference type="Proteomes" id="UP000683360">
    <property type="component" value="Unassembled WGS sequence"/>
</dbReference>
<evidence type="ECO:0000313" key="2">
    <source>
        <dbReference type="EMBL" id="CAG2188610.1"/>
    </source>
</evidence>
<organism evidence="2 3">
    <name type="scientific">Mytilus edulis</name>
    <name type="common">Blue mussel</name>
    <dbReference type="NCBI Taxonomy" id="6550"/>
    <lineage>
        <taxon>Eukaryota</taxon>
        <taxon>Metazoa</taxon>
        <taxon>Spiralia</taxon>
        <taxon>Lophotrochozoa</taxon>
        <taxon>Mollusca</taxon>
        <taxon>Bivalvia</taxon>
        <taxon>Autobranchia</taxon>
        <taxon>Pteriomorphia</taxon>
        <taxon>Mytilida</taxon>
        <taxon>Mytiloidea</taxon>
        <taxon>Mytilidae</taxon>
        <taxon>Mytilinae</taxon>
        <taxon>Mytilus</taxon>
    </lineage>
</organism>
<feature type="region of interest" description="Disordered" evidence="1">
    <location>
        <begin position="158"/>
        <end position="180"/>
    </location>
</feature>
<dbReference type="Gene3D" id="2.60.120.260">
    <property type="entry name" value="Galactose-binding domain-like"/>
    <property type="match status" value="1"/>
</dbReference>
<feature type="compositionally biased region" description="Basic residues" evidence="1">
    <location>
        <begin position="166"/>
        <end position="175"/>
    </location>
</feature>
<feature type="compositionally biased region" description="Basic residues" evidence="1">
    <location>
        <begin position="50"/>
        <end position="65"/>
    </location>
</feature>
<evidence type="ECO:0000313" key="3">
    <source>
        <dbReference type="Proteomes" id="UP000683360"/>
    </source>
</evidence>
<reference evidence="2" key="1">
    <citation type="submission" date="2021-03" db="EMBL/GenBank/DDBJ databases">
        <authorList>
            <person name="Bekaert M."/>
        </authorList>
    </citation>
    <scope>NUCLEOTIDE SEQUENCE</scope>
</reference>
<dbReference type="InterPro" id="IPR008979">
    <property type="entry name" value="Galactose-bd-like_sf"/>
</dbReference>
<gene>
    <name evidence="2" type="ORF">MEDL_4021</name>
</gene>
<dbReference type="SUPFAM" id="SSF49785">
    <property type="entry name" value="Galactose-binding domain-like"/>
    <property type="match status" value="1"/>
</dbReference>
<dbReference type="OrthoDB" id="547680at2759"/>
<accession>A0A8S3PZY0</accession>
<feature type="region of interest" description="Disordered" evidence="1">
    <location>
        <begin position="38"/>
        <end position="65"/>
    </location>
</feature>
<evidence type="ECO:0000256" key="1">
    <source>
        <dbReference type="SAM" id="MobiDB-lite"/>
    </source>
</evidence>
<name>A0A8S3PZY0_MYTED</name>
<proteinExistence type="predicted"/>
<protein>
    <submittedName>
        <fullName evidence="2">Uncharacterized protein</fullName>
    </submittedName>
</protein>
<dbReference type="EMBL" id="CAJPWZ010000268">
    <property type="protein sequence ID" value="CAG2188610.1"/>
    <property type="molecule type" value="Genomic_DNA"/>
</dbReference>
<comment type="caution">
    <text evidence="2">The sequence shown here is derived from an EMBL/GenBank/DDBJ whole genome shotgun (WGS) entry which is preliminary data.</text>
</comment>
<dbReference type="AlphaFoldDB" id="A0A8S3PZY0"/>